<feature type="region of interest" description="Disordered" evidence="4">
    <location>
        <begin position="714"/>
        <end position="735"/>
    </location>
</feature>
<reference evidence="6" key="1">
    <citation type="submission" date="2023-10" db="EMBL/GenBank/DDBJ databases">
        <authorList>
            <person name="Hackl T."/>
        </authorList>
    </citation>
    <scope>NUCLEOTIDE SEQUENCE</scope>
</reference>
<dbReference type="EMBL" id="CAUWAG010000007">
    <property type="protein sequence ID" value="CAJ2504797.1"/>
    <property type="molecule type" value="Genomic_DNA"/>
</dbReference>
<evidence type="ECO:0000256" key="2">
    <source>
        <dbReference type="ARBA" id="ARBA00023163"/>
    </source>
</evidence>
<feature type="domain" description="Zn(2)-C6 fungal-type" evidence="5">
    <location>
        <begin position="34"/>
        <end position="87"/>
    </location>
</feature>
<accession>A0AAI8VH45</accession>
<feature type="compositionally biased region" description="Basic and acidic residues" evidence="4">
    <location>
        <begin position="169"/>
        <end position="185"/>
    </location>
</feature>
<sequence>MRPAAAGTDADADGRGTPGTPGTPGPDAKRKKTRNGTHSCWACKRRKERCIFDSQISTSTDHAATCLGCQRRGTPCVSQEFPDDFSAPPDGARQMGDHLVRLEAQMENLSRRFGSDDAVSDWASSSLDAGGRHDHGIPMPASTVPDSPRGARSRGNAPAVSSARASSVENDRTGHDQSRATRDARTGRLPNVVLAGPAKHARLSRILHDALPSSEDTDVICRASHRSFYMFNEILTVPSKTLDQDGLTSPEDILVRPGQNAHPVLIAKHMLQLVHILQQQFHPTLDEDLRGLSEPPQELLERLADTAISLVTTQDRLLGSIEGLECVMLESMYHANGGSLRLSWAAGRRAQHLAQLMGFHLSGDRLRYQMLDPQSKADPSFMWFRIVHYDRYLSLILGLPQGSSDRSMALLRVQVTLCARLERVHCIIAARLLERNQSGATSHDFVLTRELDTELQKAARSLPSKWWLTPNLGNNANDDEALFWDLKQLITQMSHYNILNQLHLPYMLRSSDQHNHEHSRIACVNASREILSRFVVLRSFHRIAFNCRTSDFVALMASMTLLLAHLDSRRPSSQTGNLLAHKYLSDRAMMEQVQESMQEVSNLGDDVFSAESDDLLRRLLAIDAEAADGHTGPAEAVTAQAHGVEAAPNSENEGRGVVCVNVPYFGIIKIAREGTISREMPRPSHAPPEALLFAPKQLPATTATTDLVIKEATDGDGSAHCQQPPSASPAAPLGPAEAYSQHGLLPSISADTMQPLAQNAFFDPLLPGMTAGADDWTFQGVDMAFFDTLMGSAGGDGHLNTDGMAWQKDFT</sequence>
<feature type="compositionally biased region" description="Low complexity" evidence="4">
    <location>
        <begin position="157"/>
        <end position="168"/>
    </location>
</feature>
<evidence type="ECO:0000313" key="6">
    <source>
        <dbReference type="EMBL" id="CAJ2504797.1"/>
    </source>
</evidence>
<protein>
    <submittedName>
        <fullName evidence="6">Uu.00g121910.m01.CDS01</fullName>
    </submittedName>
</protein>
<dbReference type="InterPro" id="IPR036864">
    <property type="entry name" value="Zn2-C6_fun-type_DNA-bd_sf"/>
</dbReference>
<keyword evidence="7" id="KW-1185">Reference proteome</keyword>
<keyword evidence="3" id="KW-0539">Nucleus</keyword>
<keyword evidence="2" id="KW-0804">Transcription</keyword>
<dbReference type="InterPro" id="IPR001138">
    <property type="entry name" value="Zn2Cys6_DnaBD"/>
</dbReference>
<evidence type="ECO:0000256" key="4">
    <source>
        <dbReference type="SAM" id="MobiDB-lite"/>
    </source>
</evidence>
<proteinExistence type="predicted"/>
<dbReference type="PANTHER" id="PTHR47840">
    <property type="entry name" value="ZN(II)2CYS6 TRANSCRIPTION FACTOR (EUROFUNG)-RELATED"/>
    <property type="match status" value="1"/>
</dbReference>
<comment type="caution">
    <text evidence="6">The sequence shown here is derived from an EMBL/GenBank/DDBJ whole genome shotgun (WGS) entry which is preliminary data.</text>
</comment>
<dbReference type="SMART" id="SM00066">
    <property type="entry name" value="GAL4"/>
    <property type="match status" value="1"/>
</dbReference>
<gene>
    <name evidence="6" type="ORF">KHLLAP_LOCUS5265</name>
</gene>
<dbReference type="CDD" id="cd00067">
    <property type="entry name" value="GAL4"/>
    <property type="match status" value="1"/>
</dbReference>
<dbReference type="Gene3D" id="4.10.240.10">
    <property type="entry name" value="Zn(2)-C6 fungal-type DNA-binding domain"/>
    <property type="match status" value="1"/>
</dbReference>
<dbReference type="SUPFAM" id="SSF57701">
    <property type="entry name" value="Zn2/Cys6 DNA-binding domain"/>
    <property type="match status" value="1"/>
</dbReference>
<dbReference type="GO" id="GO:0000981">
    <property type="term" value="F:DNA-binding transcription factor activity, RNA polymerase II-specific"/>
    <property type="evidence" value="ECO:0007669"/>
    <property type="project" value="InterPro"/>
</dbReference>
<evidence type="ECO:0000256" key="3">
    <source>
        <dbReference type="ARBA" id="ARBA00023242"/>
    </source>
</evidence>
<feature type="region of interest" description="Disordered" evidence="4">
    <location>
        <begin position="1"/>
        <end position="36"/>
    </location>
</feature>
<evidence type="ECO:0000313" key="7">
    <source>
        <dbReference type="Proteomes" id="UP001295740"/>
    </source>
</evidence>
<dbReference type="AlphaFoldDB" id="A0AAI8VH45"/>
<evidence type="ECO:0000259" key="5">
    <source>
        <dbReference type="SMART" id="SM00066"/>
    </source>
</evidence>
<organism evidence="6 7">
    <name type="scientific">Anthostomella pinea</name>
    <dbReference type="NCBI Taxonomy" id="933095"/>
    <lineage>
        <taxon>Eukaryota</taxon>
        <taxon>Fungi</taxon>
        <taxon>Dikarya</taxon>
        <taxon>Ascomycota</taxon>
        <taxon>Pezizomycotina</taxon>
        <taxon>Sordariomycetes</taxon>
        <taxon>Xylariomycetidae</taxon>
        <taxon>Xylariales</taxon>
        <taxon>Xylariaceae</taxon>
        <taxon>Anthostomella</taxon>
    </lineage>
</organism>
<feature type="compositionally biased region" description="Low complexity" evidence="4">
    <location>
        <begin position="116"/>
        <end position="129"/>
    </location>
</feature>
<dbReference type="GO" id="GO:0008270">
    <property type="term" value="F:zinc ion binding"/>
    <property type="evidence" value="ECO:0007669"/>
    <property type="project" value="InterPro"/>
</dbReference>
<dbReference type="Proteomes" id="UP001295740">
    <property type="component" value="Unassembled WGS sequence"/>
</dbReference>
<dbReference type="CDD" id="cd12148">
    <property type="entry name" value="fungal_TF_MHR"/>
    <property type="match status" value="1"/>
</dbReference>
<feature type="compositionally biased region" description="Low complexity" evidence="4">
    <location>
        <begin position="724"/>
        <end position="735"/>
    </location>
</feature>
<feature type="region of interest" description="Disordered" evidence="4">
    <location>
        <begin position="112"/>
        <end position="185"/>
    </location>
</feature>
<name>A0AAI8VH45_9PEZI</name>
<keyword evidence="1" id="KW-0805">Transcription regulation</keyword>
<evidence type="ECO:0000256" key="1">
    <source>
        <dbReference type="ARBA" id="ARBA00023015"/>
    </source>
</evidence>
<dbReference type="PANTHER" id="PTHR47840:SF1">
    <property type="entry name" value="ZN(II)2CYS6 TRANSCRIPTION FACTOR (EUROFUNG)"/>
    <property type="match status" value="1"/>
</dbReference>